<dbReference type="OMA" id="GINYAYE"/>
<sequence>MKPLLASCCCWFKLKTGSYAAGFYTLITSVIDVGLAIYAIVFLNNYKEEQRETFRLHQYENFVPPASVPLLVVGLVNAILGALISVMLLAMLRKGYAGHVWMKLWCAGFSLFRIYEIVGIGYVLAILGHRLTTVIYVNPVLIALFVFWILDTGIIGAGVVCVLSHYGELDQRENRKKRRTKEVLTRIKIQERRGNSGEVARAQQVEEEGLNLDEQKEAESHLL</sequence>
<gene>
    <name evidence="3" type="primary">LOC106181169</name>
</gene>
<name>A0A1S3KE75_LINAN</name>
<feature type="transmembrane region" description="Helical" evidence="1">
    <location>
        <begin position="104"/>
        <end position="128"/>
    </location>
</feature>
<keyword evidence="1" id="KW-0472">Membrane</keyword>
<evidence type="ECO:0000313" key="3">
    <source>
        <dbReference type="RefSeq" id="XP_013420928.1"/>
    </source>
</evidence>
<dbReference type="Proteomes" id="UP000085678">
    <property type="component" value="Unplaced"/>
</dbReference>
<feature type="transmembrane region" description="Helical" evidence="1">
    <location>
        <begin position="21"/>
        <end position="46"/>
    </location>
</feature>
<dbReference type="AlphaFoldDB" id="A0A1S3KE75"/>
<organism evidence="2 3">
    <name type="scientific">Lingula anatina</name>
    <name type="common">Brachiopod</name>
    <name type="synonym">Lingula unguis</name>
    <dbReference type="NCBI Taxonomy" id="7574"/>
    <lineage>
        <taxon>Eukaryota</taxon>
        <taxon>Metazoa</taxon>
        <taxon>Spiralia</taxon>
        <taxon>Lophotrochozoa</taxon>
        <taxon>Brachiopoda</taxon>
        <taxon>Linguliformea</taxon>
        <taxon>Lingulata</taxon>
        <taxon>Lingulida</taxon>
        <taxon>Linguloidea</taxon>
        <taxon>Lingulidae</taxon>
        <taxon>Lingula</taxon>
    </lineage>
</organism>
<dbReference type="InParanoid" id="A0A1S3KE75"/>
<dbReference type="PANTHER" id="PTHR36694:SF11">
    <property type="entry name" value="LP21121P-RELATED"/>
    <property type="match status" value="1"/>
</dbReference>
<dbReference type="GeneID" id="106181169"/>
<keyword evidence="2" id="KW-1185">Reference proteome</keyword>
<dbReference type="PANTHER" id="PTHR36694">
    <property type="entry name" value="PASIFLORA 1, ISOFORM A-RELATED"/>
    <property type="match status" value="1"/>
</dbReference>
<protein>
    <submittedName>
        <fullName evidence="3">Uncharacterized protein LOC106181169</fullName>
    </submittedName>
</protein>
<accession>A0A1S3KE75</accession>
<dbReference type="RefSeq" id="XP_013420928.1">
    <property type="nucleotide sequence ID" value="XM_013565474.2"/>
</dbReference>
<feature type="transmembrane region" description="Helical" evidence="1">
    <location>
        <begin position="140"/>
        <end position="167"/>
    </location>
</feature>
<feature type="transmembrane region" description="Helical" evidence="1">
    <location>
        <begin position="66"/>
        <end position="92"/>
    </location>
</feature>
<keyword evidence="1" id="KW-1133">Transmembrane helix</keyword>
<keyword evidence="1" id="KW-0812">Transmembrane</keyword>
<reference evidence="3" key="1">
    <citation type="submission" date="2025-08" db="UniProtKB">
        <authorList>
            <consortium name="RefSeq"/>
        </authorList>
    </citation>
    <scope>IDENTIFICATION</scope>
    <source>
        <tissue evidence="3">Gonads</tissue>
    </source>
</reference>
<evidence type="ECO:0000256" key="1">
    <source>
        <dbReference type="SAM" id="Phobius"/>
    </source>
</evidence>
<dbReference type="OrthoDB" id="6280252at2759"/>
<dbReference type="KEGG" id="lak:106181169"/>
<evidence type="ECO:0000313" key="2">
    <source>
        <dbReference type="Proteomes" id="UP000085678"/>
    </source>
</evidence>
<proteinExistence type="predicted"/>